<dbReference type="AlphaFoldDB" id="A0A2T1GIK2"/>
<comment type="caution">
    <text evidence="2">The sequence shown here is derived from an EMBL/GenBank/DDBJ whole genome shotgun (WGS) entry which is preliminary data.</text>
</comment>
<dbReference type="InterPro" id="IPR002545">
    <property type="entry name" value="CheW-lke_dom"/>
</dbReference>
<dbReference type="GO" id="GO:0005829">
    <property type="term" value="C:cytosol"/>
    <property type="evidence" value="ECO:0007669"/>
    <property type="project" value="TreeGrafter"/>
</dbReference>
<dbReference type="GO" id="GO:0006935">
    <property type="term" value="P:chemotaxis"/>
    <property type="evidence" value="ECO:0007669"/>
    <property type="project" value="InterPro"/>
</dbReference>
<dbReference type="InterPro" id="IPR036061">
    <property type="entry name" value="CheW-like_dom_sf"/>
</dbReference>
<protein>
    <submittedName>
        <fullName evidence="2">Chemotaxis protein CheW</fullName>
    </submittedName>
</protein>
<dbReference type="Pfam" id="PF01584">
    <property type="entry name" value="CheW"/>
    <property type="match status" value="1"/>
</dbReference>
<sequence>MNILNAASNTHARRSASVVESAPTQQQFLRFTIQPDLVALMEIDAHTQSQRQQVTELLNIPLDRVVPMPHLPPMVMGVYNWRGEILWIVDLAKLLGLDTSARNYRSLSPTIVLTSIVDGDLSSGAGENRSVKTIGLVVDAIAEIEWYSLATTHIPAPSHIYPELSPWSRGVWQSVTGENFLVLDGRSIFDRADLHADV</sequence>
<dbReference type="InterPro" id="IPR039315">
    <property type="entry name" value="CheW"/>
</dbReference>
<dbReference type="Gene3D" id="2.40.50.180">
    <property type="entry name" value="CheA-289, Domain 4"/>
    <property type="match status" value="1"/>
</dbReference>
<dbReference type="Proteomes" id="UP000238937">
    <property type="component" value="Unassembled WGS sequence"/>
</dbReference>
<dbReference type="GO" id="GO:0007165">
    <property type="term" value="P:signal transduction"/>
    <property type="evidence" value="ECO:0007669"/>
    <property type="project" value="InterPro"/>
</dbReference>
<dbReference type="PROSITE" id="PS50851">
    <property type="entry name" value="CHEW"/>
    <property type="match status" value="1"/>
</dbReference>
<proteinExistence type="predicted"/>
<feature type="domain" description="CheW-like" evidence="1">
    <location>
        <begin position="25"/>
        <end position="194"/>
    </location>
</feature>
<dbReference type="PANTHER" id="PTHR22617">
    <property type="entry name" value="CHEMOTAXIS SENSOR HISTIDINE KINASE-RELATED"/>
    <property type="match status" value="1"/>
</dbReference>
<keyword evidence="3" id="KW-1185">Reference proteome</keyword>
<dbReference type="PANTHER" id="PTHR22617:SF23">
    <property type="entry name" value="CHEMOTAXIS PROTEIN CHEW"/>
    <property type="match status" value="1"/>
</dbReference>
<organism evidence="2 3">
    <name type="scientific">Chamaesiphon polymorphus CCALA 037</name>
    <dbReference type="NCBI Taxonomy" id="2107692"/>
    <lineage>
        <taxon>Bacteria</taxon>
        <taxon>Bacillati</taxon>
        <taxon>Cyanobacteriota</taxon>
        <taxon>Cyanophyceae</taxon>
        <taxon>Gomontiellales</taxon>
        <taxon>Chamaesiphonaceae</taxon>
        <taxon>Chamaesiphon</taxon>
    </lineage>
</organism>
<dbReference type="EMBL" id="PVWO01000071">
    <property type="protein sequence ID" value="PSB57556.1"/>
    <property type="molecule type" value="Genomic_DNA"/>
</dbReference>
<evidence type="ECO:0000313" key="2">
    <source>
        <dbReference type="EMBL" id="PSB57556.1"/>
    </source>
</evidence>
<name>A0A2T1GIK2_9CYAN</name>
<accession>A0A2T1GIK2</accession>
<dbReference type="SUPFAM" id="SSF50341">
    <property type="entry name" value="CheW-like"/>
    <property type="match status" value="1"/>
</dbReference>
<reference evidence="2 3" key="1">
    <citation type="submission" date="2018-03" db="EMBL/GenBank/DDBJ databases">
        <title>The ancient ancestry and fast evolution of plastids.</title>
        <authorList>
            <person name="Moore K.R."/>
            <person name="Magnabosco C."/>
            <person name="Momper L."/>
            <person name="Gold D.A."/>
            <person name="Bosak T."/>
            <person name="Fournier G.P."/>
        </authorList>
    </citation>
    <scope>NUCLEOTIDE SEQUENCE [LARGE SCALE GENOMIC DNA]</scope>
    <source>
        <strain evidence="2 3">CCALA 037</strain>
    </source>
</reference>
<evidence type="ECO:0000313" key="3">
    <source>
        <dbReference type="Proteomes" id="UP000238937"/>
    </source>
</evidence>
<dbReference type="SMART" id="SM00260">
    <property type="entry name" value="CheW"/>
    <property type="match status" value="1"/>
</dbReference>
<evidence type="ECO:0000259" key="1">
    <source>
        <dbReference type="PROSITE" id="PS50851"/>
    </source>
</evidence>
<gene>
    <name evidence="2" type="ORF">C7B77_07930</name>
</gene>